<evidence type="ECO:0000256" key="6">
    <source>
        <dbReference type="RuleBase" id="RU363077"/>
    </source>
</evidence>
<dbReference type="Proteomes" id="UP000325577">
    <property type="component" value="Linkage Group LG1"/>
</dbReference>
<feature type="transmembrane region" description="Helical" evidence="6">
    <location>
        <begin position="182"/>
        <end position="203"/>
    </location>
</feature>
<dbReference type="GO" id="GO:0022857">
    <property type="term" value="F:transmembrane transporter activity"/>
    <property type="evidence" value="ECO:0007669"/>
    <property type="project" value="InterPro"/>
</dbReference>
<feature type="domain" description="EamA" evidence="7">
    <location>
        <begin position="194"/>
        <end position="270"/>
    </location>
</feature>
<accession>A0A5J5BYP8</accession>
<dbReference type="SUPFAM" id="SSF103481">
    <property type="entry name" value="Multidrug resistance efflux transporter EmrE"/>
    <property type="match status" value="2"/>
</dbReference>
<organism evidence="8 9">
    <name type="scientific">Nyssa sinensis</name>
    <dbReference type="NCBI Taxonomy" id="561372"/>
    <lineage>
        <taxon>Eukaryota</taxon>
        <taxon>Viridiplantae</taxon>
        <taxon>Streptophyta</taxon>
        <taxon>Embryophyta</taxon>
        <taxon>Tracheophyta</taxon>
        <taxon>Spermatophyta</taxon>
        <taxon>Magnoliopsida</taxon>
        <taxon>eudicotyledons</taxon>
        <taxon>Gunneridae</taxon>
        <taxon>Pentapetalae</taxon>
        <taxon>asterids</taxon>
        <taxon>Cornales</taxon>
        <taxon>Nyssaceae</taxon>
        <taxon>Nyssa</taxon>
    </lineage>
</organism>
<sequence length="306" mass="32797">MARRMYCYSEVLPFTAMIMVECVNVGLSTLFKAATLKGMSYCVFIVYSYAISALVLIPLAFIFHRKSSLPPFDVSLLGRIFLLALLGFSAQMLGYKGIDYGSPTLGSAMSNLTPACTFVLAIIFRMENLALRSSSTQAKIIGTVILISGAFVVILYKGPAIITNLSPVSSLDQPLAGSSQSTWAIGGLLLAADYVLISIWFIFQGVVGSAFGTVVHTWGLKLKGPVYVSLFRPLSIAIAAVMGVIFLGEALYLGSVIGAIIISAGFYVVMWGKANEEMKEENGVCSVESPFAQNAPLLQAYASDEK</sequence>
<evidence type="ECO:0000313" key="9">
    <source>
        <dbReference type="Proteomes" id="UP000325577"/>
    </source>
</evidence>
<protein>
    <recommendedName>
        <fullName evidence="6">WAT1-related protein</fullName>
    </recommendedName>
</protein>
<evidence type="ECO:0000313" key="8">
    <source>
        <dbReference type="EMBL" id="KAA8548068.1"/>
    </source>
</evidence>
<reference evidence="8 9" key="1">
    <citation type="submission" date="2019-09" db="EMBL/GenBank/DDBJ databases">
        <title>A chromosome-level genome assembly of the Chinese tupelo Nyssa sinensis.</title>
        <authorList>
            <person name="Yang X."/>
            <person name="Kang M."/>
            <person name="Yang Y."/>
            <person name="Xiong H."/>
            <person name="Wang M."/>
            <person name="Zhang Z."/>
            <person name="Wang Z."/>
            <person name="Wu H."/>
            <person name="Ma T."/>
            <person name="Liu J."/>
            <person name="Xi Z."/>
        </authorList>
    </citation>
    <scope>NUCLEOTIDE SEQUENCE [LARGE SCALE GENOMIC DNA]</scope>
    <source>
        <strain evidence="8">J267</strain>
        <tissue evidence="8">Leaf</tissue>
    </source>
</reference>
<feature type="transmembrane region" description="Helical" evidence="6">
    <location>
        <begin position="12"/>
        <end position="31"/>
    </location>
</feature>
<dbReference type="PANTHER" id="PTHR31218">
    <property type="entry name" value="WAT1-RELATED PROTEIN"/>
    <property type="match status" value="1"/>
</dbReference>
<feature type="domain" description="EamA" evidence="7">
    <location>
        <begin position="17"/>
        <end position="154"/>
    </location>
</feature>
<keyword evidence="9" id="KW-1185">Reference proteome</keyword>
<dbReference type="InterPro" id="IPR000620">
    <property type="entry name" value="EamA_dom"/>
</dbReference>
<keyword evidence="5 6" id="KW-0472">Membrane</keyword>
<evidence type="ECO:0000256" key="4">
    <source>
        <dbReference type="ARBA" id="ARBA00022989"/>
    </source>
</evidence>
<dbReference type="InterPro" id="IPR037185">
    <property type="entry name" value="EmrE-like"/>
</dbReference>
<feature type="transmembrane region" description="Helical" evidence="6">
    <location>
        <begin position="43"/>
        <end position="64"/>
    </location>
</feature>
<comment type="subcellular location">
    <subcellularLocation>
        <location evidence="1 6">Membrane</location>
        <topology evidence="1 6">Multi-pass membrane protein</topology>
    </subcellularLocation>
</comment>
<dbReference type="OrthoDB" id="1742959at2759"/>
<evidence type="ECO:0000256" key="2">
    <source>
        <dbReference type="ARBA" id="ARBA00007635"/>
    </source>
</evidence>
<dbReference type="Pfam" id="PF00892">
    <property type="entry name" value="EamA"/>
    <property type="match status" value="2"/>
</dbReference>
<feature type="transmembrane region" description="Helical" evidence="6">
    <location>
        <begin position="224"/>
        <end position="245"/>
    </location>
</feature>
<evidence type="ECO:0000256" key="1">
    <source>
        <dbReference type="ARBA" id="ARBA00004141"/>
    </source>
</evidence>
<feature type="transmembrane region" description="Helical" evidence="6">
    <location>
        <begin position="76"/>
        <end position="95"/>
    </location>
</feature>
<keyword evidence="3 6" id="KW-0812">Transmembrane</keyword>
<keyword evidence="4 6" id="KW-1133">Transmembrane helix</keyword>
<gene>
    <name evidence="8" type="ORF">F0562_004671</name>
</gene>
<dbReference type="AlphaFoldDB" id="A0A5J5BYP8"/>
<dbReference type="GO" id="GO:0016020">
    <property type="term" value="C:membrane"/>
    <property type="evidence" value="ECO:0007669"/>
    <property type="project" value="UniProtKB-SubCell"/>
</dbReference>
<name>A0A5J5BYP8_9ASTE</name>
<evidence type="ECO:0000256" key="5">
    <source>
        <dbReference type="ARBA" id="ARBA00023136"/>
    </source>
</evidence>
<dbReference type="InterPro" id="IPR030184">
    <property type="entry name" value="WAT1-related"/>
</dbReference>
<evidence type="ECO:0000256" key="3">
    <source>
        <dbReference type="ARBA" id="ARBA00022692"/>
    </source>
</evidence>
<evidence type="ECO:0000259" key="7">
    <source>
        <dbReference type="Pfam" id="PF00892"/>
    </source>
</evidence>
<feature type="transmembrane region" description="Helical" evidence="6">
    <location>
        <begin position="251"/>
        <end position="270"/>
    </location>
</feature>
<proteinExistence type="inferred from homology"/>
<comment type="similarity">
    <text evidence="2 6">Belongs to the drug/metabolite transporter (DMT) superfamily. Plant drug/metabolite exporter (P-DME) (TC 2.A.7.4) family.</text>
</comment>
<feature type="transmembrane region" description="Helical" evidence="6">
    <location>
        <begin position="107"/>
        <end position="126"/>
    </location>
</feature>
<feature type="transmembrane region" description="Helical" evidence="6">
    <location>
        <begin position="138"/>
        <end position="162"/>
    </location>
</feature>
<dbReference type="EMBL" id="CM018032">
    <property type="protein sequence ID" value="KAA8548068.1"/>
    <property type="molecule type" value="Genomic_DNA"/>
</dbReference>